<evidence type="ECO:0000313" key="1">
    <source>
        <dbReference type="EMBL" id="MFD0882987.1"/>
    </source>
</evidence>
<gene>
    <name evidence="1" type="ORF">ACFQ08_00180</name>
</gene>
<accession>A0ABW3DJ66</accession>
<evidence type="ECO:0008006" key="3">
    <source>
        <dbReference type="Google" id="ProtNLM"/>
    </source>
</evidence>
<comment type="caution">
    <text evidence="1">The sequence shown here is derived from an EMBL/GenBank/DDBJ whole genome shotgun (WGS) entry which is preliminary data.</text>
</comment>
<proteinExistence type="predicted"/>
<dbReference type="Proteomes" id="UP001597024">
    <property type="component" value="Unassembled WGS sequence"/>
</dbReference>
<sequence length="340" mass="38374">MKFRRRNLEDLGELICGNLGSDEPGSDNPKYFYYLSSSYITRFFAELDTDYEHDGSTRHRWVADVLEKMLAEPHDGPTHPPEIFCRVIDHLMSPADALNEGPDRSKALQQLNTVLLREGFEAFYAEDKHCYLRHAGTGTVAKSAANPHRPLNPAETERRTKLASYLDKCSEDELIEEVLLPLFRQLGFHRVTAAGHRDKALEYGKDVWMRYTLPTQNVLYFGLQAKRGKLDSSGMTRTGNANIAEIHNQALMMIAHEIFDPETNRRVLVDHAFIVAGGQITKAARNWLANVLDASRRSQILFMDRDDILNLYIVNNLPLPAAALPPAADPWATAGDEPPF</sequence>
<dbReference type="EMBL" id="JBHTHX010000001">
    <property type="protein sequence ID" value="MFD0882987.1"/>
    <property type="molecule type" value="Genomic_DNA"/>
</dbReference>
<name>A0ABW3DJ66_9ACTN</name>
<organism evidence="1 2">
    <name type="scientific">Streptosporangium algeriense</name>
    <dbReference type="NCBI Taxonomy" id="1682748"/>
    <lineage>
        <taxon>Bacteria</taxon>
        <taxon>Bacillati</taxon>
        <taxon>Actinomycetota</taxon>
        <taxon>Actinomycetes</taxon>
        <taxon>Streptosporangiales</taxon>
        <taxon>Streptosporangiaceae</taxon>
        <taxon>Streptosporangium</taxon>
    </lineage>
</organism>
<reference evidence="2" key="1">
    <citation type="journal article" date="2019" name="Int. J. Syst. Evol. Microbiol.">
        <title>The Global Catalogue of Microorganisms (GCM) 10K type strain sequencing project: providing services to taxonomists for standard genome sequencing and annotation.</title>
        <authorList>
            <consortium name="The Broad Institute Genomics Platform"/>
            <consortium name="The Broad Institute Genome Sequencing Center for Infectious Disease"/>
            <person name="Wu L."/>
            <person name="Ma J."/>
        </authorList>
    </citation>
    <scope>NUCLEOTIDE SEQUENCE [LARGE SCALE GENOMIC DNA]</scope>
    <source>
        <strain evidence="2">CCUG 62974</strain>
    </source>
</reference>
<keyword evidence="2" id="KW-1185">Reference proteome</keyword>
<evidence type="ECO:0000313" key="2">
    <source>
        <dbReference type="Proteomes" id="UP001597024"/>
    </source>
</evidence>
<protein>
    <recommendedName>
        <fullName evidence="3">Restriction endonuclease</fullName>
    </recommendedName>
</protein>